<accession>S5T362</accession>
<organism evidence="3 4">
    <name type="scientific">Corynebacterium maris DSM 45190</name>
    <dbReference type="NCBI Taxonomy" id="1224163"/>
    <lineage>
        <taxon>Bacteria</taxon>
        <taxon>Bacillati</taxon>
        <taxon>Actinomycetota</taxon>
        <taxon>Actinomycetes</taxon>
        <taxon>Mycobacteriales</taxon>
        <taxon>Corynebacteriaceae</taxon>
        <taxon>Corynebacterium</taxon>
    </lineage>
</organism>
<sequence length="213" mass="21907">MRPTVTSTSTAAPADGTADSEETTAQSEDATSENTATDTPATTETTSSAPPAETTGQNSGGTGAGMLGQPTTEIKQASSTGAFDLEVTNVRVGAHDGFDRVVFEFSGDGQPGWYATSTPEPRLQGSGHLADYPGSHAINVMINGTPYPFDLGIPEDEWPQTGPVAGAADTVQGVSFHGIFEATSQYVIGLDGPSAFSVTLLEEPTRVVVDVAH</sequence>
<dbReference type="EMBL" id="CP003924">
    <property type="protein sequence ID" value="AGS35060.1"/>
    <property type="molecule type" value="Genomic_DNA"/>
</dbReference>
<gene>
    <name evidence="3" type="ORF">B841_07935</name>
</gene>
<feature type="region of interest" description="Disordered" evidence="1">
    <location>
        <begin position="1"/>
        <end position="69"/>
    </location>
</feature>
<protein>
    <recommendedName>
        <fullName evidence="2">AMIN-like domain-containing protein</fullName>
    </recommendedName>
</protein>
<evidence type="ECO:0000313" key="4">
    <source>
        <dbReference type="Proteomes" id="UP000015388"/>
    </source>
</evidence>
<proteinExistence type="predicted"/>
<dbReference type="InterPro" id="IPR056303">
    <property type="entry name" value="AMIN-like"/>
</dbReference>
<dbReference type="STRING" id="1224163.B841_07935"/>
<evidence type="ECO:0000313" key="3">
    <source>
        <dbReference type="EMBL" id="AGS35060.1"/>
    </source>
</evidence>
<feature type="compositionally biased region" description="Low complexity" evidence="1">
    <location>
        <begin position="1"/>
        <end position="14"/>
    </location>
</feature>
<dbReference type="HOGENOM" id="CLU_099777_0_0_11"/>
<name>S5T362_9CORY</name>
<dbReference type="Pfam" id="PF24837">
    <property type="entry name" value="AMIN-like"/>
    <property type="match status" value="1"/>
</dbReference>
<dbReference type="KEGG" id="cmd:B841_07935"/>
<keyword evidence="4" id="KW-1185">Reference proteome</keyword>
<dbReference type="Proteomes" id="UP000015388">
    <property type="component" value="Chromosome"/>
</dbReference>
<dbReference type="AlphaFoldDB" id="S5T362"/>
<evidence type="ECO:0000256" key="1">
    <source>
        <dbReference type="SAM" id="MobiDB-lite"/>
    </source>
</evidence>
<evidence type="ECO:0000259" key="2">
    <source>
        <dbReference type="Pfam" id="PF24837"/>
    </source>
</evidence>
<dbReference type="PATRIC" id="fig|1224163.3.peg.1592"/>
<feature type="domain" description="AMIN-like" evidence="2">
    <location>
        <begin position="86"/>
        <end position="213"/>
    </location>
</feature>
<reference evidence="3 4" key="1">
    <citation type="submission" date="2012-11" db="EMBL/GenBank/DDBJ databases">
        <title>The complete genome sequence of Corynebacterium maris Coryn-1 (=DSM 45190).</title>
        <authorList>
            <person name="Schaffert L."/>
            <person name="Albersmeier A."/>
            <person name="Kalinowski J."/>
            <person name="Ruckert C."/>
        </authorList>
    </citation>
    <scope>NUCLEOTIDE SEQUENCE [LARGE SCALE GENOMIC DNA]</scope>
    <source>
        <strain evidence="4">Coryn-1</strain>
    </source>
</reference>
<dbReference type="eggNOG" id="COG5401">
    <property type="taxonomic scope" value="Bacteria"/>
</dbReference>
<feature type="compositionally biased region" description="Low complexity" evidence="1">
    <location>
        <begin position="32"/>
        <end position="55"/>
    </location>
</feature>